<dbReference type="EMBL" id="GL444841">
    <property type="protein sequence ID" value="EFN60505.1"/>
    <property type="molecule type" value="Genomic_DNA"/>
</dbReference>
<sequence length="207" mass="22782">MTGMIIAAGFGPPVTENTATALVPLMATLGSFVAKGTGYTLGTFVTTLGSLVTDETTPRFGAFVRKHARAGAVSLVPAEYEVYREFVLDRFIGHIFQIIELRDITILQIVARETSIHHCTPPTFVTTKVSCSGKVLTLKSASMHNLPDSIKFLKLQASEKLNVLLQLYSNVRGKDPSAYRISRNARDKLAKQRGFMQRKVEKHEVKG</sequence>
<organism evidence="2">
    <name type="scientific">Camponotus floridanus</name>
    <name type="common">Florida carpenter ant</name>
    <dbReference type="NCBI Taxonomy" id="104421"/>
    <lineage>
        <taxon>Eukaryota</taxon>
        <taxon>Metazoa</taxon>
        <taxon>Ecdysozoa</taxon>
        <taxon>Arthropoda</taxon>
        <taxon>Hexapoda</taxon>
        <taxon>Insecta</taxon>
        <taxon>Pterygota</taxon>
        <taxon>Neoptera</taxon>
        <taxon>Endopterygota</taxon>
        <taxon>Hymenoptera</taxon>
        <taxon>Apocrita</taxon>
        <taxon>Aculeata</taxon>
        <taxon>Formicoidea</taxon>
        <taxon>Formicidae</taxon>
        <taxon>Formicinae</taxon>
        <taxon>Camponotus</taxon>
    </lineage>
</organism>
<proteinExistence type="predicted"/>
<name>E2B1A5_CAMFO</name>
<protein>
    <submittedName>
        <fullName evidence="1">Uncharacterized protein</fullName>
    </submittedName>
</protein>
<evidence type="ECO:0000313" key="2">
    <source>
        <dbReference type="Proteomes" id="UP000000311"/>
    </source>
</evidence>
<gene>
    <name evidence="1" type="ORF">EAG_12464</name>
</gene>
<evidence type="ECO:0000313" key="1">
    <source>
        <dbReference type="EMBL" id="EFN60505.1"/>
    </source>
</evidence>
<accession>E2B1A5</accession>
<dbReference type="InParanoid" id="E2B1A5"/>
<dbReference type="AlphaFoldDB" id="E2B1A5"/>
<dbReference type="Proteomes" id="UP000000311">
    <property type="component" value="Unassembled WGS sequence"/>
</dbReference>
<keyword evidence="2" id="KW-1185">Reference proteome</keyword>
<reference evidence="1 2" key="1">
    <citation type="journal article" date="2010" name="Science">
        <title>Genomic comparison of the ants Camponotus floridanus and Harpegnathos saltator.</title>
        <authorList>
            <person name="Bonasio R."/>
            <person name="Zhang G."/>
            <person name="Ye C."/>
            <person name="Mutti N.S."/>
            <person name="Fang X."/>
            <person name="Qin N."/>
            <person name="Donahue G."/>
            <person name="Yang P."/>
            <person name="Li Q."/>
            <person name="Li C."/>
            <person name="Zhang P."/>
            <person name="Huang Z."/>
            <person name="Berger S.L."/>
            <person name="Reinberg D."/>
            <person name="Wang J."/>
            <person name="Liebig J."/>
        </authorList>
    </citation>
    <scope>NUCLEOTIDE SEQUENCE [LARGE SCALE GENOMIC DNA]</scope>
    <source>
        <strain evidence="2">C129</strain>
    </source>
</reference>